<keyword evidence="4" id="KW-0418">Kinase</keyword>
<gene>
    <name evidence="4" type="ORF">OM076_10825</name>
</gene>
<evidence type="ECO:0000313" key="5">
    <source>
        <dbReference type="Proteomes" id="UP001149140"/>
    </source>
</evidence>
<organism evidence="4 5">
    <name type="scientific">Solirubrobacter ginsenosidimutans</name>
    <dbReference type="NCBI Taxonomy" id="490573"/>
    <lineage>
        <taxon>Bacteria</taxon>
        <taxon>Bacillati</taxon>
        <taxon>Actinomycetota</taxon>
        <taxon>Thermoleophilia</taxon>
        <taxon>Solirubrobacterales</taxon>
        <taxon>Solirubrobacteraceae</taxon>
        <taxon>Solirubrobacter</taxon>
    </lineage>
</organism>
<feature type="transmembrane region" description="Helical" evidence="2">
    <location>
        <begin position="122"/>
        <end position="139"/>
    </location>
</feature>
<evidence type="ECO:0000259" key="3">
    <source>
        <dbReference type="Pfam" id="PF07730"/>
    </source>
</evidence>
<dbReference type="Proteomes" id="UP001149140">
    <property type="component" value="Unassembled WGS sequence"/>
</dbReference>
<keyword evidence="2" id="KW-0472">Membrane</keyword>
<dbReference type="GO" id="GO:0000155">
    <property type="term" value="F:phosphorelay sensor kinase activity"/>
    <property type="evidence" value="ECO:0007669"/>
    <property type="project" value="InterPro"/>
</dbReference>
<dbReference type="GO" id="GO:0046983">
    <property type="term" value="F:protein dimerization activity"/>
    <property type="evidence" value="ECO:0007669"/>
    <property type="project" value="InterPro"/>
</dbReference>
<dbReference type="AlphaFoldDB" id="A0A9X3MQE6"/>
<dbReference type="RefSeq" id="WP_270039794.1">
    <property type="nucleotide sequence ID" value="NZ_JAPDOD010000007.1"/>
</dbReference>
<feature type="transmembrane region" description="Helical" evidence="2">
    <location>
        <begin position="223"/>
        <end position="242"/>
    </location>
</feature>
<dbReference type="Gene3D" id="6.10.250.2870">
    <property type="match status" value="1"/>
</dbReference>
<protein>
    <submittedName>
        <fullName evidence="4">Histidine kinase</fullName>
    </submittedName>
</protein>
<feature type="domain" description="Signal transduction histidine kinase subgroup 3 dimerisation and phosphoacceptor" evidence="3">
    <location>
        <begin position="374"/>
        <end position="436"/>
    </location>
</feature>
<dbReference type="EMBL" id="JAPDOD010000007">
    <property type="protein sequence ID" value="MDA0160759.1"/>
    <property type="molecule type" value="Genomic_DNA"/>
</dbReference>
<keyword evidence="5" id="KW-1185">Reference proteome</keyword>
<accession>A0A9X3MQE6</accession>
<name>A0A9X3MQE6_9ACTN</name>
<feature type="transmembrane region" description="Helical" evidence="2">
    <location>
        <begin position="86"/>
        <end position="110"/>
    </location>
</feature>
<dbReference type="InterPro" id="IPR011712">
    <property type="entry name" value="Sig_transdc_His_kin_sub3_dim/P"/>
</dbReference>
<feature type="transmembrane region" description="Helical" evidence="2">
    <location>
        <begin position="63"/>
        <end position="80"/>
    </location>
</feature>
<keyword evidence="4" id="KW-0808">Transferase</keyword>
<feature type="transmembrane region" description="Helical" evidence="2">
    <location>
        <begin position="38"/>
        <end position="56"/>
    </location>
</feature>
<feature type="region of interest" description="Disordered" evidence="1">
    <location>
        <begin position="292"/>
        <end position="311"/>
    </location>
</feature>
<reference evidence="4" key="1">
    <citation type="submission" date="2022-10" db="EMBL/GenBank/DDBJ databases">
        <title>The WGS of Solirubrobacter ginsenosidimutans DSM 21036.</title>
        <authorList>
            <person name="Jiang Z."/>
        </authorList>
    </citation>
    <scope>NUCLEOTIDE SEQUENCE</scope>
    <source>
        <strain evidence="4">DSM 21036</strain>
    </source>
</reference>
<evidence type="ECO:0000256" key="2">
    <source>
        <dbReference type="SAM" id="Phobius"/>
    </source>
</evidence>
<dbReference type="GO" id="GO:0016020">
    <property type="term" value="C:membrane"/>
    <property type="evidence" value="ECO:0007669"/>
    <property type="project" value="InterPro"/>
</dbReference>
<feature type="transmembrane region" description="Helical" evidence="2">
    <location>
        <begin position="199"/>
        <end position="217"/>
    </location>
</feature>
<evidence type="ECO:0000256" key="1">
    <source>
        <dbReference type="SAM" id="MobiDB-lite"/>
    </source>
</evidence>
<comment type="caution">
    <text evidence="4">The sequence shown here is derived from an EMBL/GenBank/DDBJ whole genome shotgun (WGS) entry which is preliminary data.</text>
</comment>
<dbReference type="Pfam" id="PF07730">
    <property type="entry name" value="HisKA_3"/>
    <property type="match status" value="1"/>
</dbReference>
<evidence type="ECO:0000313" key="4">
    <source>
        <dbReference type="EMBL" id="MDA0160759.1"/>
    </source>
</evidence>
<proteinExistence type="predicted"/>
<keyword evidence="2" id="KW-1133">Transmembrane helix</keyword>
<sequence length="553" mass="56044">MDRRRVVALLAAGLVVLAVAAAARHPDLAPGGGSRAALGLQLAAGLALVAAAVHAARRNEPAVATALLIAVAGLALGVLPEPPESAVLFTLALVGVGLPAAAAAHAALLYPGGRPAGALDRVAIGSGYILTAGLLRALVFDPPQAGCFDCPDNLLLVFADPDASAWLERWTPRVAAATEVALATLVAVRWLHRPAAARVLAAPVSAAAVVVLALAAIGNVRGAPLWLAACAALAALAAGFAWRPLRARRARAVLTRIAVTAPAGAGEVVDALGRALDDPAVALLVPHPETRAPITPDGAPAATHAPPGRARTAVERRGEIVAWVEHRATPDSLARTVAAAGLTLERESLRTAQRLQARQLRESSLRLVTAGEAERRRLERDLHDGAQQRLLALGLGLARARSTTGRAAAEALWLAEVRVAAIREQLRELAHGIHSVTLAEGGLAEAVLALVQAAGGGVAVDALPERRFPAAAEAAVYRLVAASLALEGAVGVRIAIEARPSELDAAIRVSGVTSAALSEAVAHAGARVFAVGGSLAVAAVAEGAAVRASVPDA</sequence>
<keyword evidence="2" id="KW-0812">Transmembrane</keyword>